<dbReference type="Pfam" id="PF13358">
    <property type="entry name" value="DDE_3"/>
    <property type="match status" value="1"/>
</dbReference>
<reference evidence="3" key="1">
    <citation type="submission" date="2016-10" db="EMBL/GenBank/DDBJ databases">
        <authorList>
            <person name="Varghese N."/>
            <person name="Submissions S."/>
        </authorList>
    </citation>
    <scope>NUCLEOTIDE SEQUENCE [LARGE SCALE GENOMIC DNA]</scope>
    <source>
        <strain evidence="3">CGMCC 4.3568</strain>
    </source>
</reference>
<dbReference type="GO" id="GO:0003676">
    <property type="term" value="F:nucleic acid binding"/>
    <property type="evidence" value="ECO:0007669"/>
    <property type="project" value="InterPro"/>
</dbReference>
<dbReference type="InterPro" id="IPR012337">
    <property type="entry name" value="RNaseH-like_sf"/>
</dbReference>
<keyword evidence="2" id="KW-0378">Hydrolase</keyword>
<organism evidence="2 3">
    <name type="scientific">Amycolatopsis marina</name>
    <dbReference type="NCBI Taxonomy" id="490629"/>
    <lineage>
        <taxon>Bacteria</taxon>
        <taxon>Bacillati</taxon>
        <taxon>Actinomycetota</taxon>
        <taxon>Actinomycetes</taxon>
        <taxon>Pseudonocardiales</taxon>
        <taxon>Pseudonocardiaceae</taxon>
        <taxon>Amycolatopsis</taxon>
    </lineage>
</organism>
<dbReference type="InterPro" id="IPR036397">
    <property type="entry name" value="RNaseH_sf"/>
</dbReference>
<evidence type="ECO:0000313" key="3">
    <source>
        <dbReference type="Proteomes" id="UP000243799"/>
    </source>
</evidence>
<proteinExistence type="predicted"/>
<evidence type="ECO:0000259" key="1">
    <source>
        <dbReference type="Pfam" id="PF13358"/>
    </source>
</evidence>
<accession>A0A1I1CQU8</accession>
<protein>
    <submittedName>
        <fullName evidence="2">DDE superfamily endonuclease</fullName>
    </submittedName>
</protein>
<name>A0A1I1CQU8_9PSEU</name>
<dbReference type="InterPro" id="IPR038717">
    <property type="entry name" value="Tc1-like_DDE_dom"/>
</dbReference>
<dbReference type="EMBL" id="FOKG01000031">
    <property type="protein sequence ID" value="SFB62813.1"/>
    <property type="molecule type" value="Genomic_DNA"/>
</dbReference>
<dbReference type="GO" id="GO:0004519">
    <property type="term" value="F:endonuclease activity"/>
    <property type="evidence" value="ECO:0007669"/>
    <property type="project" value="UniProtKB-KW"/>
</dbReference>
<keyword evidence="2" id="KW-0540">Nuclease</keyword>
<evidence type="ECO:0000313" key="2">
    <source>
        <dbReference type="EMBL" id="SFB62813.1"/>
    </source>
</evidence>
<dbReference type="AlphaFoldDB" id="A0A1I1CQU8"/>
<feature type="domain" description="Tc1-like transposase DDE" evidence="1">
    <location>
        <begin position="2"/>
        <end position="74"/>
    </location>
</feature>
<keyword evidence="3" id="KW-1185">Reference proteome</keyword>
<keyword evidence="2" id="KW-0255">Endonuclease</keyword>
<dbReference type="STRING" id="490629.SAMN05216266_13172"/>
<dbReference type="Proteomes" id="UP000243799">
    <property type="component" value="Unassembled WGS sequence"/>
</dbReference>
<dbReference type="RefSeq" id="WP_177242868.1">
    <property type="nucleotide sequence ID" value="NZ_FOKG01000031.1"/>
</dbReference>
<sequence length="115" mass="13477">QVAKAYPDRQLHLVMDNYAAHKRVEVRDWLGANPRIRVHFTPTSASWLNLVEVWFGIIERQAIRRGTFRSVRDLNTKIRAFINGWNNRCHPFIWTKTPDQILAKANRQTTSNTAH</sequence>
<dbReference type="Gene3D" id="3.30.420.10">
    <property type="entry name" value="Ribonuclease H-like superfamily/Ribonuclease H"/>
    <property type="match status" value="1"/>
</dbReference>
<gene>
    <name evidence="2" type="ORF">SAMN05216266_13172</name>
</gene>
<feature type="non-terminal residue" evidence="2">
    <location>
        <position position="1"/>
    </location>
</feature>
<dbReference type="SUPFAM" id="SSF53098">
    <property type="entry name" value="Ribonuclease H-like"/>
    <property type="match status" value="1"/>
</dbReference>